<evidence type="ECO:0000256" key="5">
    <source>
        <dbReference type="ARBA" id="ARBA00022777"/>
    </source>
</evidence>
<dbReference type="Proteomes" id="UP000178517">
    <property type="component" value="Unassembled WGS sequence"/>
</dbReference>
<accession>A0A1G1ZLD6</accession>
<comment type="caution">
    <text evidence="8">Lacks conserved residue(s) required for the propagation of feature annotation.</text>
</comment>
<evidence type="ECO:0000256" key="6">
    <source>
        <dbReference type="ARBA" id="ARBA00022840"/>
    </source>
</evidence>
<comment type="similarity">
    <text evidence="1 8">Belongs to the thymidylate kinase family.</text>
</comment>
<evidence type="ECO:0000313" key="11">
    <source>
        <dbReference type="Proteomes" id="UP000178517"/>
    </source>
</evidence>
<dbReference type="GO" id="GO:0005737">
    <property type="term" value="C:cytoplasm"/>
    <property type="evidence" value="ECO:0007669"/>
    <property type="project" value="TreeGrafter"/>
</dbReference>
<dbReference type="PANTHER" id="PTHR10344:SF4">
    <property type="entry name" value="UMP-CMP KINASE 2, MITOCHONDRIAL"/>
    <property type="match status" value="1"/>
</dbReference>
<dbReference type="GO" id="GO:0004798">
    <property type="term" value="F:dTMP kinase activity"/>
    <property type="evidence" value="ECO:0007669"/>
    <property type="project" value="UniProtKB-UniRule"/>
</dbReference>
<dbReference type="Gene3D" id="3.40.50.300">
    <property type="entry name" value="P-loop containing nucleotide triphosphate hydrolases"/>
    <property type="match status" value="1"/>
</dbReference>
<keyword evidence="4 8" id="KW-0547">Nucleotide-binding</keyword>
<dbReference type="InterPro" id="IPR039430">
    <property type="entry name" value="Thymidylate_kin-like_dom"/>
</dbReference>
<dbReference type="PANTHER" id="PTHR10344">
    <property type="entry name" value="THYMIDYLATE KINASE"/>
    <property type="match status" value="1"/>
</dbReference>
<dbReference type="CDD" id="cd01672">
    <property type="entry name" value="TMPK"/>
    <property type="match status" value="1"/>
</dbReference>
<dbReference type="EMBL" id="MHJI01000016">
    <property type="protein sequence ID" value="OGY65453.1"/>
    <property type="molecule type" value="Genomic_DNA"/>
</dbReference>
<dbReference type="InterPro" id="IPR018094">
    <property type="entry name" value="Thymidylate_kinase"/>
</dbReference>
<evidence type="ECO:0000256" key="7">
    <source>
        <dbReference type="ARBA" id="ARBA00048743"/>
    </source>
</evidence>
<evidence type="ECO:0000256" key="3">
    <source>
        <dbReference type="ARBA" id="ARBA00022727"/>
    </source>
</evidence>
<keyword evidence="6 8" id="KW-0067">ATP-binding</keyword>
<comment type="catalytic activity">
    <reaction evidence="7 8">
        <text>dTMP + ATP = dTDP + ADP</text>
        <dbReference type="Rhea" id="RHEA:13517"/>
        <dbReference type="ChEBI" id="CHEBI:30616"/>
        <dbReference type="ChEBI" id="CHEBI:58369"/>
        <dbReference type="ChEBI" id="CHEBI:63528"/>
        <dbReference type="ChEBI" id="CHEBI:456216"/>
        <dbReference type="EC" id="2.7.4.9"/>
    </reaction>
</comment>
<sequence length="254" mass="29299">MGRGKFIVFEGLTHSGKSTQAHAIASWLEEECGVKVLRNQEPTKRILGRVAREVVMKRNPSPVLLYEATEYPSPYTRLTRFVELINEIIECLRKGQALSELQIQMLFLADRCDDVMNVIRPALRNGTWVIQDRFTLSTFAFGMAAYLSYEDIIKLHHESVALLRVKPDLAFFLDIRAEESLKRLKNNKGCECGKYEEHIDFLRRTAKAYGNLFAAPGCYEFSSNITQLNGDRKTQEEMTWHIKEDIESRFLDKI</sequence>
<dbReference type="GO" id="GO:0005524">
    <property type="term" value="F:ATP binding"/>
    <property type="evidence" value="ECO:0007669"/>
    <property type="project" value="UniProtKB-UniRule"/>
</dbReference>
<comment type="caution">
    <text evidence="10">The sequence shown here is derived from an EMBL/GenBank/DDBJ whole genome shotgun (WGS) entry which is preliminary data.</text>
</comment>
<dbReference type="STRING" id="1798406.A3A04_00195"/>
<evidence type="ECO:0000256" key="4">
    <source>
        <dbReference type="ARBA" id="ARBA00022741"/>
    </source>
</evidence>
<evidence type="ECO:0000256" key="2">
    <source>
        <dbReference type="ARBA" id="ARBA00022679"/>
    </source>
</evidence>
<keyword evidence="2 8" id="KW-0808">Transferase</keyword>
<keyword evidence="3 8" id="KW-0545">Nucleotide biosynthesis</keyword>
<reference evidence="10 11" key="1">
    <citation type="journal article" date="2016" name="Nat. Commun.">
        <title>Thousands of microbial genomes shed light on interconnected biogeochemical processes in an aquifer system.</title>
        <authorList>
            <person name="Anantharaman K."/>
            <person name="Brown C.T."/>
            <person name="Hug L.A."/>
            <person name="Sharon I."/>
            <person name="Castelle C.J."/>
            <person name="Probst A.J."/>
            <person name="Thomas B.C."/>
            <person name="Singh A."/>
            <person name="Wilkins M.J."/>
            <person name="Karaoz U."/>
            <person name="Brodie E.L."/>
            <person name="Williams K.H."/>
            <person name="Hubbard S.S."/>
            <person name="Banfield J.F."/>
        </authorList>
    </citation>
    <scope>NUCLEOTIDE SEQUENCE [LARGE SCALE GENOMIC DNA]</scope>
</reference>
<dbReference type="GO" id="GO:0006235">
    <property type="term" value="P:dTTP biosynthetic process"/>
    <property type="evidence" value="ECO:0007669"/>
    <property type="project" value="UniProtKB-UniRule"/>
</dbReference>
<dbReference type="SUPFAM" id="SSF52540">
    <property type="entry name" value="P-loop containing nucleoside triphosphate hydrolases"/>
    <property type="match status" value="1"/>
</dbReference>
<dbReference type="HAMAP" id="MF_00165">
    <property type="entry name" value="Thymidylate_kinase"/>
    <property type="match status" value="1"/>
</dbReference>
<dbReference type="GO" id="GO:0006227">
    <property type="term" value="P:dUDP biosynthetic process"/>
    <property type="evidence" value="ECO:0007669"/>
    <property type="project" value="TreeGrafter"/>
</dbReference>
<dbReference type="EC" id="2.7.4.9" evidence="8"/>
<evidence type="ECO:0000256" key="8">
    <source>
        <dbReference type="HAMAP-Rule" id="MF_00165"/>
    </source>
</evidence>
<evidence type="ECO:0000259" key="9">
    <source>
        <dbReference type="Pfam" id="PF02223"/>
    </source>
</evidence>
<dbReference type="GO" id="GO:0006233">
    <property type="term" value="P:dTDP biosynthetic process"/>
    <property type="evidence" value="ECO:0007669"/>
    <property type="project" value="InterPro"/>
</dbReference>
<keyword evidence="5 8" id="KW-0418">Kinase</keyword>
<gene>
    <name evidence="8" type="primary">tmk</name>
    <name evidence="10" type="ORF">A3A04_00195</name>
</gene>
<dbReference type="AlphaFoldDB" id="A0A1G1ZLD6"/>
<name>A0A1G1ZLD6_9BACT</name>
<evidence type="ECO:0000256" key="1">
    <source>
        <dbReference type="ARBA" id="ARBA00009776"/>
    </source>
</evidence>
<feature type="domain" description="Thymidylate kinase-like" evidence="9">
    <location>
        <begin position="9"/>
        <end position="59"/>
    </location>
</feature>
<proteinExistence type="inferred from homology"/>
<dbReference type="InterPro" id="IPR027417">
    <property type="entry name" value="P-loop_NTPase"/>
</dbReference>
<feature type="domain" description="Thymidylate kinase-like" evidence="9">
    <location>
        <begin position="79"/>
        <end position="214"/>
    </location>
</feature>
<comment type="function">
    <text evidence="8">Phosphorylation of dTMP to form dTDP in both de novo and salvage pathways of dTTP synthesis.</text>
</comment>
<organism evidence="10 11">
    <name type="scientific">Candidatus Harrisonbacteria bacterium RIFCSPLOWO2_01_FULL_40_28</name>
    <dbReference type="NCBI Taxonomy" id="1798406"/>
    <lineage>
        <taxon>Bacteria</taxon>
        <taxon>Candidatus Harrisoniibacteriota</taxon>
    </lineage>
</organism>
<dbReference type="Pfam" id="PF02223">
    <property type="entry name" value="Thymidylate_kin"/>
    <property type="match status" value="2"/>
</dbReference>
<evidence type="ECO:0000313" key="10">
    <source>
        <dbReference type="EMBL" id="OGY65453.1"/>
    </source>
</evidence>
<protein>
    <recommendedName>
        <fullName evidence="8">Thymidylate kinase</fullName>
        <ecNumber evidence="8">2.7.4.9</ecNumber>
    </recommendedName>
    <alternativeName>
        <fullName evidence="8">dTMP kinase</fullName>
    </alternativeName>
</protein>